<gene>
    <name evidence="2" type="ORF">Syun_024073</name>
</gene>
<dbReference type="AlphaFoldDB" id="A0AAP0FKP4"/>
<name>A0AAP0FKP4_9MAGN</name>
<proteinExistence type="predicted"/>
<evidence type="ECO:0000313" key="2">
    <source>
        <dbReference type="EMBL" id="KAK9108062.1"/>
    </source>
</evidence>
<organism evidence="2 3">
    <name type="scientific">Stephania yunnanensis</name>
    <dbReference type="NCBI Taxonomy" id="152371"/>
    <lineage>
        <taxon>Eukaryota</taxon>
        <taxon>Viridiplantae</taxon>
        <taxon>Streptophyta</taxon>
        <taxon>Embryophyta</taxon>
        <taxon>Tracheophyta</taxon>
        <taxon>Spermatophyta</taxon>
        <taxon>Magnoliopsida</taxon>
        <taxon>Ranunculales</taxon>
        <taxon>Menispermaceae</taxon>
        <taxon>Menispermoideae</taxon>
        <taxon>Cissampelideae</taxon>
        <taxon>Stephania</taxon>
    </lineage>
</organism>
<accession>A0AAP0FKP4</accession>
<feature type="region of interest" description="Disordered" evidence="1">
    <location>
        <begin position="34"/>
        <end position="59"/>
    </location>
</feature>
<dbReference type="EMBL" id="JBBNAF010000010">
    <property type="protein sequence ID" value="KAK9108062.1"/>
    <property type="molecule type" value="Genomic_DNA"/>
</dbReference>
<dbReference type="Proteomes" id="UP001420932">
    <property type="component" value="Unassembled WGS sequence"/>
</dbReference>
<feature type="region of interest" description="Disordered" evidence="1">
    <location>
        <begin position="368"/>
        <end position="390"/>
    </location>
</feature>
<comment type="caution">
    <text evidence="2">The sequence shown here is derived from an EMBL/GenBank/DDBJ whole genome shotgun (WGS) entry which is preliminary data.</text>
</comment>
<evidence type="ECO:0000256" key="1">
    <source>
        <dbReference type="SAM" id="MobiDB-lite"/>
    </source>
</evidence>
<reference evidence="2 3" key="1">
    <citation type="submission" date="2024-01" db="EMBL/GenBank/DDBJ databases">
        <title>Genome assemblies of Stephania.</title>
        <authorList>
            <person name="Yang L."/>
        </authorList>
    </citation>
    <scope>NUCLEOTIDE SEQUENCE [LARGE SCALE GENOMIC DNA]</scope>
    <source>
        <strain evidence="2">YNDBR</strain>
        <tissue evidence="2">Leaf</tissue>
    </source>
</reference>
<feature type="compositionally biased region" description="Basic and acidic residues" evidence="1">
    <location>
        <begin position="40"/>
        <end position="50"/>
    </location>
</feature>
<sequence length="390" mass="42948">MYTTEGVFSLNSLTVASSSCCSFLDGVTTNDAAASTSARNSDRDRARDAKITSTDSATELSESLATNSFPKFDEPIPPLAVRLARRRERSGDLGTAKLGFRLRWRKIDLVESGRMTWHALRLLDLVQEYYEALFEDVYSLYAQMHPRVRPTVLVLAFEELVTSYCPSMEIDGKEVKAQIWDTARHDRPNSVKFVLIKRGIKIIHGLIIGELNLGLLNDVFSHGPVRWTEQTLDQDSVSREVGVVGIVEASELGGGYGGFGGKKFRLVNNLGANLTNNFLSKFGDCLALGPVETSKRDDGIDLLKDNQALRAPVWDDEKAKMDLSSLTQTNISLMEHTAVLVDEMMSLGSNLMDVNVALIKAATRLSGLSSPSTEDWSLRSPKPLPMFAAP</sequence>
<protein>
    <submittedName>
        <fullName evidence="2">Uncharacterized protein</fullName>
    </submittedName>
</protein>
<keyword evidence="3" id="KW-1185">Reference proteome</keyword>
<evidence type="ECO:0000313" key="3">
    <source>
        <dbReference type="Proteomes" id="UP001420932"/>
    </source>
</evidence>